<dbReference type="AlphaFoldDB" id="R7TVJ9"/>
<evidence type="ECO:0000313" key="3">
    <source>
        <dbReference type="EnsemblMetazoa" id="CapteP202345"/>
    </source>
</evidence>
<evidence type="ECO:0000313" key="4">
    <source>
        <dbReference type="Proteomes" id="UP000014760"/>
    </source>
</evidence>
<name>R7TVJ9_CAPTE</name>
<keyword evidence="4" id="KW-1185">Reference proteome</keyword>
<accession>R7TVJ9</accession>
<feature type="compositionally biased region" description="Acidic residues" evidence="1">
    <location>
        <begin position="64"/>
        <end position="74"/>
    </location>
</feature>
<dbReference type="HOGENOM" id="CLU_1697201_0_0_1"/>
<feature type="compositionally biased region" description="Acidic residues" evidence="1">
    <location>
        <begin position="91"/>
        <end position="126"/>
    </location>
</feature>
<protein>
    <submittedName>
        <fullName evidence="2 3">Uncharacterized protein</fullName>
    </submittedName>
</protein>
<sequence length="155" mass="18725">MAVAIRRQLFGQDVCPGVYGFLRTGTEEKEEVIYDWDGEEESDTEEFTEEESVGEEGKETGKEEEQEGREDDEIENFFRAVWISGKRKREEEEEREDADNDDEEEYEEEEYEYEEEEYEEEVYEEEEPLHPLLKMWMNLHRVRRIEINEGNKDQS</sequence>
<evidence type="ECO:0000256" key="1">
    <source>
        <dbReference type="SAM" id="MobiDB-lite"/>
    </source>
</evidence>
<dbReference type="EnsemblMetazoa" id="CapteT202345">
    <property type="protein sequence ID" value="CapteP202345"/>
    <property type="gene ID" value="CapteG202345"/>
</dbReference>
<dbReference type="EMBL" id="KB308513">
    <property type="protein sequence ID" value="ELT97612.1"/>
    <property type="molecule type" value="Genomic_DNA"/>
</dbReference>
<dbReference type="Proteomes" id="UP000014760">
    <property type="component" value="Unassembled WGS sequence"/>
</dbReference>
<organism evidence="2">
    <name type="scientific">Capitella teleta</name>
    <name type="common">Polychaete worm</name>
    <dbReference type="NCBI Taxonomy" id="283909"/>
    <lineage>
        <taxon>Eukaryota</taxon>
        <taxon>Metazoa</taxon>
        <taxon>Spiralia</taxon>
        <taxon>Lophotrochozoa</taxon>
        <taxon>Annelida</taxon>
        <taxon>Polychaeta</taxon>
        <taxon>Sedentaria</taxon>
        <taxon>Scolecida</taxon>
        <taxon>Capitellidae</taxon>
        <taxon>Capitella</taxon>
    </lineage>
</organism>
<reference evidence="4" key="1">
    <citation type="submission" date="2012-12" db="EMBL/GenBank/DDBJ databases">
        <authorList>
            <person name="Hellsten U."/>
            <person name="Grimwood J."/>
            <person name="Chapman J.A."/>
            <person name="Shapiro H."/>
            <person name="Aerts A."/>
            <person name="Otillar R.P."/>
            <person name="Terry A.Y."/>
            <person name="Boore J.L."/>
            <person name="Simakov O."/>
            <person name="Marletaz F."/>
            <person name="Cho S.-J."/>
            <person name="Edsinger-Gonzales E."/>
            <person name="Havlak P."/>
            <person name="Kuo D.-H."/>
            <person name="Larsson T."/>
            <person name="Lv J."/>
            <person name="Arendt D."/>
            <person name="Savage R."/>
            <person name="Osoegawa K."/>
            <person name="de Jong P."/>
            <person name="Lindberg D.R."/>
            <person name="Seaver E.C."/>
            <person name="Weisblat D.A."/>
            <person name="Putnam N.H."/>
            <person name="Grigoriev I.V."/>
            <person name="Rokhsar D.S."/>
        </authorList>
    </citation>
    <scope>NUCLEOTIDE SEQUENCE</scope>
    <source>
        <strain evidence="4">I ESC-2004</strain>
    </source>
</reference>
<proteinExistence type="predicted"/>
<feature type="region of interest" description="Disordered" evidence="1">
    <location>
        <begin position="33"/>
        <end position="74"/>
    </location>
</feature>
<gene>
    <name evidence="2" type="ORF">CAPTEDRAFT_202345</name>
</gene>
<dbReference type="EMBL" id="AMQN01010808">
    <property type="status" value="NOT_ANNOTATED_CDS"/>
    <property type="molecule type" value="Genomic_DNA"/>
</dbReference>
<reference evidence="3" key="3">
    <citation type="submission" date="2015-06" db="UniProtKB">
        <authorList>
            <consortium name="EnsemblMetazoa"/>
        </authorList>
    </citation>
    <scope>IDENTIFICATION</scope>
</reference>
<evidence type="ECO:0000313" key="2">
    <source>
        <dbReference type="EMBL" id="ELT97612.1"/>
    </source>
</evidence>
<reference evidence="2 4" key="2">
    <citation type="journal article" date="2013" name="Nature">
        <title>Insights into bilaterian evolution from three spiralian genomes.</title>
        <authorList>
            <person name="Simakov O."/>
            <person name="Marletaz F."/>
            <person name="Cho S.J."/>
            <person name="Edsinger-Gonzales E."/>
            <person name="Havlak P."/>
            <person name="Hellsten U."/>
            <person name="Kuo D.H."/>
            <person name="Larsson T."/>
            <person name="Lv J."/>
            <person name="Arendt D."/>
            <person name="Savage R."/>
            <person name="Osoegawa K."/>
            <person name="de Jong P."/>
            <person name="Grimwood J."/>
            <person name="Chapman J.A."/>
            <person name="Shapiro H."/>
            <person name="Aerts A."/>
            <person name="Otillar R.P."/>
            <person name="Terry A.Y."/>
            <person name="Boore J.L."/>
            <person name="Grigoriev I.V."/>
            <person name="Lindberg D.R."/>
            <person name="Seaver E.C."/>
            <person name="Weisblat D.A."/>
            <person name="Putnam N.H."/>
            <person name="Rokhsar D.S."/>
        </authorList>
    </citation>
    <scope>NUCLEOTIDE SEQUENCE</scope>
    <source>
        <strain evidence="2 4">I ESC-2004</strain>
    </source>
</reference>
<feature type="compositionally biased region" description="Acidic residues" evidence="1">
    <location>
        <begin position="33"/>
        <end position="54"/>
    </location>
</feature>
<feature type="region of interest" description="Disordered" evidence="1">
    <location>
        <begin position="87"/>
        <end position="126"/>
    </location>
</feature>